<organism evidence="12">
    <name type="scientific">Cucumis melo</name>
    <name type="common">Muskmelon</name>
    <dbReference type="NCBI Taxonomy" id="3656"/>
    <lineage>
        <taxon>Eukaryota</taxon>
        <taxon>Viridiplantae</taxon>
        <taxon>Streptophyta</taxon>
        <taxon>Embryophyta</taxon>
        <taxon>Tracheophyta</taxon>
        <taxon>Spermatophyta</taxon>
        <taxon>Magnoliopsida</taxon>
        <taxon>eudicotyledons</taxon>
        <taxon>Gunneridae</taxon>
        <taxon>Pentapetalae</taxon>
        <taxon>rosids</taxon>
        <taxon>fabids</taxon>
        <taxon>Cucurbitales</taxon>
        <taxon>Cucurbitaceae</taxon>
        <taxon>Benincaseae</taxon>
        <taxon>Cucumis</taxon>
    </lineage>
</organism>
<evidence type="ECO:0000256" key="10">
    <source>
        <dbReference type="ARBA" id="ARBA00023288"/>
    </source>
</evidence>
<comment type="similarity">
    <text evidence="4 11">Belongs to the ATG8 family.</text>
</comment>
<keyword evidence="9" id="KW-0206">Cytoskeleton</keyword>
<comment type="function">
    <text evidence="1">Ubiquitin-like modifier involved in autophagosomes formation. May mediate the delivery of the autophagosomes to the vacuole via the microtubule cytoskeleton.</text>
</comment>
<dbReference type="GO" id="GO:0005776">
    <property type="term" value="C:autophagosome"/>
    <property type="evidence" value="ECO:0007669"/>
    <property type="project" value="UniProtKB-ARBA"/>
</dbReference>
<evidence type="ECO:0000256" key="7">
    <source>
        <dbReference type="ARBA" id="ARBA00022927"/>
    </source>
</evidence>
<evidence type="ECO:0000256" key="9">
    <source>
        <dbReference type="ARBA" id="ARBA00023212"/>
    </source>
</evidence>
<dbReference type="InterPro" id="IPR004241">
    <property type="entry name" value="Atg8-like"/>
</dbReference>
<evidence type="ECO:0000313" key="12">
    <source>
        <dbReference type="EnsemblPlants" id="MELO3C019757.2.1"/>
    </source>
</evidence>
<dbReference type="Gramene" id="MELO3C019757.2.1">
    <property type="protein sequence ID" value="MELO3C019757.2.1"/>
    <property type="gene ID" value="MELO3C019757.2"/>
</dbReference>
<keyword evidence="5" id="KW-0493">Microtubule</keyword>
<evidence type="ECO:0000256" key="5">
    <source>
        <dbReference type="ARBA" id="ARBA00022701"/>
    </source>
</evidence>
<dbReference type="GO" id="GO:0006914">
    <property type="term" value="P:autophagy"/>
    <property type="evidence" value="ECO:0007669"/>
    <property type="project" value="UniProtKB-KW"/>
</dbReference>
<evidence type="ECO:0000256" key="6">
    <source>
        <dbReference type="ARBA" id="ARBA00022786"/>
    </source>
</evidence>
<evidence type="ECO:0000256" key="4">
    <source>
        <dbReference type="ARBA" id="ARBA00007293"/>
    </source>
</evidence>
<keyword evidence="10" id="KW-0449">Lipoprotein</keyword>
<evidence type="ECO:0000256" key="8">
    <source>
        <dbReference type="ARBA" id="ARBA00023136"/>
    </source>
</evidence>
<comment type="subcellular location">
    <subcellularLocation>
        <location evidence="2">Cytoplasm</location>
        <location evidence="2">Cytoskeleton</location>
    </subcellularLocation>
    <subcellularLocation>
        <location evidence="3">Membrane</location>
    </subcellularLocation>
</comment>
<keyword evidence="7" id="KW-0653">Protein transport</keyword>
<keyword evidence="7" id="KW-0813">Transport</keyword>
<dbReference type="PANTHER" id="PTHR10969">
    <property type="entry name" value="MICROTUBULE-ASSOCIATED PROTEINS 1A/1B LIGHT CHAIN 3-RELATED"/>
    <property type="match status" value="1"/>
</dbReference>
<dbReference type="GO" id="GO:0015031">
    <property type="term" value="P:protein transport"/>
    <property type="evidence" value="ECO:0007669"/>
    <property type="project" value="UniProtKB-KW"/>
</dbReference>
<dbReference type="Pfam" id="PF02991">
    <property type="entry name" value="ATG8"/>
    <property type="match status" value="1"/>
</dbReference>
<dbReference type="GO" id="GO:0016020">
    <property type="term" value="C:membrane"/>
    <property type="evidence" value="ECO:0007669"/>
    <property type="project" value="UniProtKB-SubCell"/>
</dbReference>
<dbReference type="SUPFAM" id="SSF54236">
    <property type="entry name" value="Ubiquitin-like"/>
    <property type="match status" value="1"/>
</dbReference>
<keyword evidence="6" id="KW-0833">Ubl conjugation pathway</keyword>
<keyword evidence="8" id="KW-0472">Membrane</keyword>
<proteinExistence type="inferred from homology"/>
<evidence type="ECO:0000256" key="2">
    <source>
        <dbReference type="ARBA" id="ARBA00004245"/>
    </source>
</evidence>
<name>A0A9I9DKB0_CUCME</name>
<reference evidence="12" key="1">
    <citation type="submission" date="2023-03" db="UniProtKB">
        <authorList>
            <consortium name="EnsemblPlants"/>
        </authorList>
    </citation>
    <scope>IDENTIFICATION</scope>
</reference>
<evidence type="ECO:0000256" key="11">
    <source>
        <dbReference type="RuleBase" id="RU004384"/>
    </source>
</evidence>
<sequence>VLVKKAERSDIPNIDKKKYLVPADLTVGQFVYVTRKRIKLSAEKEIFIFVDNVLLPTG</sequence>
<dbReference type="EnsemblPlants" id="MELO3C019757.2.1">
    <property type="protein sequence ID" value="MELO3C019757.2.1"/>
    <property type="gene ID" value="MELO3C019757.2"/>
</dbReference>
<dbReference type="AlphaFoldDB" id="A0A9I9DKB0"/>
<keyword evidence="11" id="KW-0072">Autophagy</keyword>
<evidence type="ECO:0000256" key="1">
    <source>
        <dbReference type="ARBA" id="ARBA00003307"/>
    </source>
</evidence>
<protein>
    <recommendedName>
        <fullName evidence="11">Autophagy-related protein</fullName>
    </recommendedName>
</protein>
<keyword evidence="9" id="KW-0963">Cytoplasm</keyword>
<dbReference type="GO" id="GO:0005874">
    <property type="term" value="C:microtubule"/>
    <property type="evidence" value="ECO:0007669"/>
    <property type="project" value="UniProtKB-KW"/>
</dbReference>
<dbReference type="Gene3D" id="3.10.20.90">
    <property type="entry name" value="Phosphatidylinositol 3-kinase Catalytic Subunit, Chain A, domain 1"/>
    <property type="match status" value="1"/>
</dbReference>
<accession>A0A9I9DKB0</accession>
<dbReference type="InterPro" id="IPR029071">
    <property type="entry name" value="Ubiquitin-like_domsf"/>
</dbReference>
<evidence type="ECO:0000256" key="3">
    <source>
        <dbReference type="ARBA" id="ARBA00004370"/>
    </source>
</evidence>